<sequence length="186" mass="20302">MSEEEVGLTSTEREGTISDDEIFELEPKGRNIMVNGVHIFECIGMFGNNKGKKFYQCGGCSFMLPVEPRTTSQTPPVERMATHIQNAHKIGDSSSATHSIPPGQHGRNELKDQVATTTSTCSLNAFSKDGKRAYTLLSTPNMEPDTEAPSPKPSTSTMAHQSSRKRQEQAGSSGAHHLDSKKTKYT</sequence>
<organism evidence="2 3">
    <name type="scientific">Orchesella cincta</name>
    <name type="common">Springtail</name>
    <name type="synonym">Podura cincta</name>
    <dbReference type="NCBI Taxonomy" id="48709"/>
    <lineage>
        <taxon>Eukaryota</taxon>
        <taxon>Metazoa</taxon>
        <taxon>Ecdysozoa</taxon>
        <taxon>Arthropoda</taxon>
        <taxon>Hexapoda</taxon>
        <taxon>Collembola</taxon>
        <taxon>Entomobryomorpha</taxon>
        <taxon>Entomobryoidea</taxon>
        <taxon>Orchesellidae</taxon>
        <taxon>Orchesellinae</taxon>
        <taxon>Orchesella</taxon>
    </lineage>
</organism>
<name>A0A1D2M8A1_ORCCI</name>
<evidence type="ECO:0000256" key="1">
    <source>
        <dbReference type="SAM" id="MobiDB-lite"/>
    </source>
</evidence>
<dbReference type="Proteomes" id="UP000094527">
    <property type="component" value="Unassembled WGS sequence"/>
</dbReference>
<keyword evidence="3" id="KW-1185">Reference proteome</keyword>
<dbReference type="EMBL" id="LJIJ01002847">
    <property type="protein sequence ID" value="ODM89162.1"/>
    <property type="molecule type" value="Genomic_DNA"/>
</dbReference>
<proteinExistence type="predicted"/>
<gene>
    <name evidence="2" type="ORF">Ocin01_17521</name>
</gene>
<reference evidence="2 3" key="1">
    <citation type="journal article" date="2016" name="Genome Biol. Evol.">
        <title>Gene Family Evolution Reflects Adaptation to Soil Environmental Stressors in the Genome of the Collembolan Orchesella cincta.</title>
        <authorList>
            <person name="Faddeeva-Vakhrusheva A."/>
            <person name="Derks M.F."/>
            <person name="Anvar S.Y."/>
            <person name="Agamennone V."/>
            <person name="Suring W."/>
            <person name="Smit S."/>
            <person name="van Straalen N.M."/>
            <person name="Roelofs D."/>
        </authorList>
    </citation>
    <scope>NUCLEOTIDE SEQUENCE [LARGE SCALE GENOMIC DNA]</scope>
    <source>
        <tissue evidence="2">Mixed pool</tissue>
    </source>
</reference>
<feature type="compositionally biased region" description="Basic and acidic residues" evidence="1">
    <location>
        <begin position="176"/>
        <end position="186"/>
    </location>
</feature>
<feature type="region of interest" description="Disordered" evidence="1">
    <location>
        <begin position="90"/>
        <end position="114"/>
    </location>
</feature>
<evidence type="ECO:0000313" key="2">
    <source>
        <dbReference type="EMBL" id="ODM89162.1"/>
    </source>
</evidence>
<accession>A0A1D2M8A1</accession>
<evidence type="ECO:0000313" key="3">
    <source>
        <dbReference type="Proteomes" id="UP000094527"/>
    </source>
</evidence>
<comment type="caution">
    <text evidence="2">The sequence shown here is derived from an EMBL/GenBank/DDBJ whole genome shotgun (WGS) entry which is preliminary data.</text>
</comment>
<feature type="region of interest" description="Disordered" evidence="1">
    <location>
        <begin position="138"/>
        <end position="186"/>
    </location>
</feature>
<protein>
    <submittedName>
        <fullName evidence="2">Uncharacterized protein</fullName>
    </submittedName>
</protein>
<dbReference type="AlphaFoldDB" id="A0A1D2M8A1"/>